<reference evidence="2 3" key="1">
    <citation type="submission" date="2014-07" db="EMBL/GenBank/DDBJ databases">
        <title>Draft Genome Sequence of Gephyronic Acid Producer, Cystobacter violaceus Strain Cb vi76.</title>
        <authorList>
            <person name="Stevens D.C."/>
            <person name="Young J."/>
            <person name="Carmichael R."/>
            <person name="Tan J."/>
            <person name="Taylor R.E."/>
        </authorList>
    </citation>
    <scope>NUCLEOTIDE SEQUENCE [LARGE SCALE GENOMIC DNA]</scope>
    <source>
        <strain evidence="2 3">Cb vi76</strain>
    </source>
</reference>
<feature type="compositionally biased region" description="Polar residues" evidence="1">
    <location>
        <begin position="28"/>
        <end position="42"/>
    </location>
</feature>
<dbReference type="AlphaFoldDB" id="A0A084SSN2"/>
<sequence length="291" mass="29146">MSGLNVNRSQTTPRTQPAQTPVATQPQSRVTTSGEVNATSANGHVGYDTGSAFEASTQGTLPGGIQGEAHVNGPSFRVDGNAEAKVGPGGIDVNLSVDVSATAVEAGASATKTFTVDVAGEQIEITVDLSAEGVVGADGKLNLDIHIGTDGNVSIQAGAEGFAGARGALTGGVTVSHEGRELASGSVELSGTAGVSGDAHANIELTGEGLTFDVGAEAAVGAGFGVDVNGSINGGNTARFLGEVLGGLAEEGVEWAGDKLEDVADWAGDRFEDVKDFIDDLIPDIDLTPWN</sequence>
<evidence type="ECO:0000313" key="2">
    <source>
        <dbReference type="EMBL" id="KFA91467.1"/>
    </source>
</evidence>
<dbReference type="Proteomes" id="UP000028547">
    <property type="component" value="Unassembled WGS sequence"/>
</dbReference>
<protein>
    <submittedName>
        <fullName evidence="2">Transporter</fullName>
    </submittedName>
</protein>
<evidence type="ECO:0000313" key="3">
    <source>
        <dbReference type="Proteomes" id="UP000028547"/>
    </source>
</evidence>
<feature type="compositionally biased region" description="Low complexity" evidence="1">
    <location>
        <begin position="10"/>
        <end position="27"/>
    </location>
</feature>
<comment type="caution">
    <text evidence="2">The sequence shown here is derived from an EMBL/GenBank/DDBJ whole genome shotgun (WGS) entry which is preliminary data.</text>
</comment>
<organism evidence="2 3">
    <name type="scientific">Archangium violaceum Cb vi76</name>
    <dbReference type="NCBI Taxonomy" id="1406225"/>
    <lineage>
        <taxon>Bacteria</taxon>
        <taxon>Pseudomonadati</taxon>
        <taxon>Myxococcota</taxon>
        <taxon>Myxococcia</taxon>
        <taxon>Myxococcales</taxon>
        <taxon>Cystobacterineae</taxon>
        <taxon>Archangiaceae</taxon>
        <taxon>Archangium</taxon>
    </lineage>
</organism>
<gene>
    <name evidence="2" type="ORF">Q664_21905</name>
</gene>
<name>A0A084SSN2_9BACT</name>
<proteinExistence type="predicted"/>
<feature type="region of interest" description="Disordered" evidence="1">
    <location>
        <begin position="1"/>
        <end position="75"/>
    </location>
</feature>
<dbReference type="EMBL" id="JPMI01000142">
    <property type="protein sequence ID" value="KFA91467.1"/>
    <property type="molecule type" value="Genomic_DNA"/>
</dbReference>
<dbReference type="RefSeq" id="WP_043398582.1">
    <property type="nucleotide sequence ID" value="NZ_JPMI01000142.1"/>
</dbReference>
<accession>A0A084SSN2</accession>
<evidence type="ECO:0000256" key="1">
    <source>
        <dbReference type="SAM" id="MobiDB-lite"/>
    </source>
</evidence>